<dbReference type="RefSeq" id="WP_011997263.1">
    <property type="nucleotide sequence ID" value="NC_009727.1"/>
</dbReference>
<dbReference type="KEGG" id="cbd:CBUD_1769"/>
<feature type="domain" description="Outer membrane protein beta-barrel" evidence="3">
    <location>
        <begin position="12"/>
        <end position="207"/>
    </location>
</feature>
<sequence>METTTKLAIGVSALCCLASAAFAGGPDIPMIDMNGFHIGLGFGYKSYTYDQVGTVTVTTGGGTVLGVLHPVSASITQFGPVGELGYTFASDWWIAGVKAQYQYDNVRSVHIMDAHSRLGSHLTAMLLAGIKVNEANAVYLEAGYSTVWGKTTLFGPGPVAVSMKNRLNGGIAGIGWRHYFMNNVFLDLSYDYALYRSKSNSVTLPSAEETAIGVSGTVQNPKRVAINGITATVNYLFNI</sequence>
<gene>
    <name evidence="4" type="ordered locus">CBUD_1769</name>
</gene>
<accession>A9KGQ6</accession>
<dbReference type="EMBL" id="CP000733">
    <property type="protein sequence ID" value="ABS78468.1"/>
    <property type="molecule type" value="Genomic_DNA"/>
</dbReference>
<dbReference type="Proteomes" id="UP000008555">
    <property type="component" value="Chromosome"/>
</dbReference>
<dbReference type="SUPFAM" id="SSF56925">
    <property type="entry name" value="OMPA-like"/>
    <property type="match status" value="1"/>
</dbReference>
<dbReference type="Pfam" id="PF13505">
    <property type="entry name" value="OMP_b-brl"/>
    <property type="match status" value="1"/>
</dbReference>
<evidence type="ECO:0000259" key="3">
    <source>
        <dbReference type="Pfam" id="PF13505"/>
    </source>
</evidence>
<dbReference type="InterPro" id="IPR027385">
    <property type="entry name" value="Beta-barrel_OMP"/>
</dbReference>
<evidence type="ECO:0000313" key="5">
    <source>
        <dbReference type="Proteomes" id="UP000008555"/>
    </source>
</evidence>
<feature type="signal peptide" evidence="2">
    <location>
        <begin position="1"/>
        <end position="23"/>
    </location>
</feature>
<evidence type="ECO:0000256" key="2">
    <source>
        <dbReference type="SAM" id="SignalP"/>
    </source>
</evidence>
<reference evidence="4 5" key="1">
    <citation type="journal article" date="2009" name="Infect. Immun.">
        <title>Comparative genomics reveal extensive transposon-mediated genomic plasticity and diversity among potential effector proteins within the genus Coxiella.</title>
        <authorList>
            <person name="Beare P.A."/>
            <person name="Unsworth N."/>
            <person name="Andoh M."/>
            <person name="Voth D.E."/>
            <person name="Omsland A."/>
            <person name="Gilk S.D."/>
            <person name="Williams K.P."/>
            <person name="Sobral B.W."/>
            <person name="Kupko J.J.III."/>
            <person name="Porcella S.F."/>
            <person name="Samuel J.E."/>
            <person name="Heinzen R.A."/>
        </authorList>
    </citation>
    <scope>NUCLEOTIDE SEQUENCE [LARGE SCALE GENOMIC DNA]</scope>
    <source>
        <strain evidence="4 5">Dugway 5J108-111</strain>
    </source>
</reference>
<evidence type="ECO:0000313" key="4">
    <source>
        <dbReference type="EMBL" id="ABS78468.1"/>
    </source>
</evidence>
<protein>
    <submittedName>
        <fullName evidence="4">Outer membrane porin P1</fullName>
    </submittedName>
</protein>
<organism evidence="4 5">
    <name type="scientific">Coxiella burnetii (strain Dugway 5J108-111)</name>
    <dbReference type="NCBI Taxonomy" id="434922"/>
    <lineage>
        <taxon>Bacteria</taxon>
        <taxon>Pseudomonadati</taxon>
        <taxon>Pseudomonadota</taxon>
        <taxon>Gammaproteobacteria</taxon>
        <taxon>Legionellales</taxon>
        <taxon>Coxiellaceae</taxon>
        <taxon>Coxiella</taxon>
    </lineage>
</organism>
<feature type="chain" id="PRO_5002740193" evidence="2">
    <location>
        <begin position="24"/>
        <end position="239"/>
    </location>
</feature>
<dbReference type="AlphaFoldDB" id="A9KGQ6"/>
<dbReference type="HOGENOM" id="CLU_1238523_0_0_6"/>
<proteinExistence type="predicted"/>
<dbReference type="InterPro" id="IPR011250">
    <property type="entry name" value="OMP/PagP_B-barrel"/>
</dbReference>
<name>A9KGQ6_COXBN</name>
<evidence type="ECO:0000256" key="1">
    <source>
        <dbReference type="ARBA" id="ARBA00022729"/>
    </source>
</evidence>
<keyword evidence="1 2" id="KW-0732">Signal</keyword>